<accession>A0A2P8EFN6</accession>
<proteinExistence type="predicted"/>
<dbReference type="InterPro" id="IPR041916">
    <property type="entry name" value="Anti_sigma_zinc_sf"/>
</dbReference>
<dbReference type="Proteomes" id="UP000243528">
    <property type="component" value="Unassembled WGS sequence"/>
</dbReference>
<dbReference type="RefSeq" id="WP_106535354.1">
    <property type="nucleotide sequence ID" value="NZ_ML142897.1"/>
</dbReference>
<gene>
    <name evidence="5" type="ORF">CLV30_101249</name>
</gene>
<feature type="region of interest" description="Disordered" evidence="3">
    <location>
        <begin position="78"/>
        <end position="109"/>
    </location>
</feature>
<evidence type="ECO:0000256" key="3">
    <source>
        <dbReference type="SAM" id="MobiDB-lite"/>
    </source>
</evidence>
<reference evidence="5 6" key="1">
    <citation type="submission" date="2018-03" db="EMBL/GenBank/DDBJ databases">
        <title>Genomic Encyclopedia of Archaeal and Bacterial Type Strains, Phase II (KMG-II): from individual species to whole genera.</title>
        <authorList>
            <person name="Goeker M."/>
        </authorList>
    </citation>
    <scope>NUCLEOTIDE SEQUENCE [LARGE SCALE GENOMIC DNA]</scope>
    <source>
        <strain evidence="5 6">DSM 45211</strain>
    </source>
</reference>
<keyword evidence="4" id="KW-0812">Transmembrane</keyword>
<evidence type="ECO:0000313" key="5">
    <source>
        <dbReference type="EMBL" id="PSL08278.1"/>
    </source>
</evidence>
<organism evidence="5 6">
    <name type="scientific">Haloactinopolyspora alba</name>
    <dbReference type="NCBI Taxonomy" id="648780"/>
    <lineage>
        <taxon>Bacteria</taxon>
        <taxon>Bacillati</taxon>
        <taxon>Actinomycetota</taxon>
        <taxon>Actinomycetes</taxon>
        <taxon>Jiangellales</taxon>
        <taxon>Jiangellaceae</taxon>
        <taxon>Haloactinopolyspora</taxon>
    </lineage>
</organism>
<evidence type="ECO:0000256" key="2">
    <source>
        <dbReference type="ARBA" id="ARBA00023163"/>
    </source>
</evidence>
<keyword evidence="6" id="KW-1185">Reference proteome</keyword>
<feature type="compositionally biased region" description="Gly residues" evidence="3">
    <location>
        <begin position="85"/>
        <end position="97"/>
    </location>
</feature>
<keyword evidence="4" id="KW-0472">Membrane</keyword>
<evidence type="ECO:0000256" key="1">
    <source>
        <dbReference type="ARBA" id="ARBA00023015"/>
    </source>
</evidence>
<feature type="transmembrane region" description="Helical" evidence="4">
    <location>
        <begin position="118"/>
        <end position="136"/>
    </location>
</feature>
<comment type="caution">
    <text evidence="5">The sequence shown here is derived from an EMBL/GenBank/DDBJ whole genome shotgun (WGS) entry which is preliminary data.</text>
</comment>
<sequence length="259" mass="26787">MANDPNRCAELAESLAEVATGAASGPDRARVLDHLSECDDCRAELERLSRVADEVLLLAPSHEPPAGFESAVLERIAGSDDAGPEGTGPDDGSGAGSDDGHAGGEPADGTRRHWVRGLVLAAAAAVIGLAGAGIVWQTTSDERELAEGYRKTLDIADGQYFSAAPVRDASGEQVGHVFLYQGEPSWVFAVLGDAPAPGVYDVRVATDDWTGDVASCDVEAKTGGAGGTINADIYQVREVRLVAPDTPPLIATLPDRSGE</sequence>
<protein>
    <submittedName>
        <fullName evidence="5">Uncharacterized protein</fullName>
    </submittedName>
</protein>
<name>A0A2P8EFN6_9ACTN</name>
<dbReference type="EMBL" id="PYGE01000001">
    <property type="protein sequence ID" value="PSL08278.1"/>
    <property type="molecule type" value="Genomic_DNA"/>
</dbReference>
<evidence type="ECO:0000256" key="4">
    <source>
        <dbReference type="SAM" id="Phobius"/>
    </source>
</evidence>
<keyword evidence="2" id="KW-0804">Transcription</keyword>
<dbReference type="OrthoDB" id="3522768at2"/>
<keyword evidence="4" id="KW-1133">Transmembrane helix</keyword>
<keyword evidence="1" id="KW-0805">Transcription regulation</keyword>
<evidence type="ECO:0000313" key="6">
    <source>
        <dbReference type="Proteomes" id="UP000243528"/>
    </source>
</evidence>
<dbReference type="AlphaFoldDB" id="A0A2P8EFN6"/>
<dbReference type="Gene3D" id="1.10.10.1320">
    <property type="entry name" value="Anti-sigma factor, zinc-finger domain"/>
    <property type="match status" value="1"/>
</dbReference>